<reference evidence="2" key="1">
    <citation type="submission" date="2021-08" db="EMBL/GenBank/DDBJ databases">
        <title>Genome of a novel bacterium of the phylum Verrucomicrobia, Oleiharenicola sp. KSB-15.</title>
        <authorList>
            <person name="Chung J.-H."/>
            <person name="Ahn J.-H."/>
            <person name="Yoon Y."/>
            <person name="Kim D.-Y."/>
            <person name="An S.-H."/>
            <person name="Park I."/>
            <person name="Yeon J."/>
        </authorList>
    </citation>
    <scope>NUCLEOTIDE SEQUENCE</scope>
    <source>
        <strain evidence="2">KSB-15</strain>
    </source>
</reference>
<keyword evidence="3" id="KW-1185">Reference proteome</keyword>
<gene>
    <name evidence="2" type="ORF">K0B96_00555</name>
</gene>
<dbReference type="Proteomes" id="UP000825051">
    <property type="component" value="Chromosome"/>
</dbReference>
<dbReference type="GO" id="GO:0016853">
    <property type="term" value="F:isomerase activity"/>
    <property type="evidence" value="ECO:0007669"/>
    <property type="project" value="UniProtKB-KW"/>
</dbReference>
<organism evidence="2 3">
    <name type="scientific">Horticoccus luteus</name>
    <dbReference type="NCBI Taxonomy" id="2862869"/>
    <lineage>
        <taxon>Bacteria</taxon>
        <taxon>Pseudomonadati</taxon>
        <taxon>Verrucomicrobiota</taxon>
        <taxon>Opitutia</taxon>
        <taxon>Opitutales</taxon>
        <taxon>Opitutaceae</taxon>
        <taxon>Horticoccus</taxon>
    </lineage>
</organism>
<dbReference type="Gene3D" id="3.20.20.150">
    <property type="entry name" value="Divalent-metal-dependent TIM barrel enzymes"/>
    <property type="match status" value="1"/>
</dbReference>
<evidence type="ECO:0000313" key="2">
    <source>
        <dbReference type="EMBL" id="QYM79138.1"/>
    </source>
</evidence>
<evidence type="ECO:0000313" key="3">
    <source>
        <dbReference type="Proteomes" id="UP000825051"/>
    </source>
</evidence>
<dbReference type="InterPro" id="IPR036237">
    <property type="entry name" value="Xyl_isomerase-like_sf"/>
</dbReference>
<accession>A0A8F9TVM9</accession>
<dbReference type="InterPro" id="IPR013022">
    <property type="entry name" value="Xyl_isomerase-like_TIM-brl"/>
</dbReference>
<dbReference type="PANTHER" id="PTHR12110">
    <property type="entry name" value="HYDROXYPYRUVATE ISOMERASE"/>
    <property type="match status" value="1"/>
</dbReference>
<dbReference type="RefSeq" id="WP_220162605.1">
    <property type="nucleotide sequence ID" value="NZ_CP080507.1"/>
</dbReference>
<dbReference type="Pfam" id="PF01261">
    <property type="entry name" value="AP_endonuc_2"/>
    <property type="match status" value="1"/>
</dbReference>
<keyword evidence="2" id="KW-0413">Isomerase</keyword>
<dbReference type="AlphaFoldDB" id="A0A8F9TVM9"/>
<dbReference type="SUPFAM" id="SSF51658">
    <property type="entry name" value="Xylose isomerase-like"/>
    <property type="match status" value="1"/>
</dbReference>
<dbReference type="KEGG" id="ole:K0B96_00555"/>
<dbReference type="PANTHER" id="PTHR12110:SF21">
    <property type="entry name" value="XYLOSE ISOMERASE-LIKE TIM BARREL DOMAIN-CONTAINING PROTEIN"/>
    <property type="match status" value="1"/>
</dbReference>
<evidence type="ECO:0000259" key="1">
    <source>
        <dbReference type="Pfam" id="PF01261"/>
    </source>
</evidence>
<feature type="domain" description="Xylose isomerase-like TIM barrel" evidence="1">
    <location>
        <begin position="27"/>
        <end position="282"/>
    </location>
</feature>
<name>A0A8F9TVM9_9BACT</name>
<sequence length="297" mass="33326">MSFPNPLVLFNNHFVGHRRAYPWRTRLAVAADLGFDGYEFHPLEPHDDQNWDQATAAYRASGLHLAGMYIVAKGITDDEFPRFDAEVTRAKQIIDRLAALDPHAFVNFTIFSNPAGQSTPDYRDAGSAQAEPRHWERAALMLREIDAHLAARGLTGNLYNHIWFMIDTPAAQLRALREAGAKVLRPGLALFHAFFHLGVPDLPDVLAQPGMEQLDYFAVLNGWPKPAEPFRTRPLDDGNIDVAAALGLLWSRGYRGPIVSQAYDLGGDPYETARRARDYLRDVHARFERNPALNPFA</sequence>
<dbReference type="EMBL" id="CP080507">
    <property type="protein sequence ID" value="QYM79138.1"/>
    <property type="molecule type" value="Genomic_DNA"/>
</dbReference>
<dbReference type="InterPro" id="IPR050312">
    <property type="entry name" value="IolE/XylAMocC-like"/>
</dbReference>
<protein>
    <submittedName>
        <fullName evidence="2">Sugar phosphate isomerase/epimerase</fullName>
    </submittedName>
</protein>
<proteinExistence type="predicted"/>